<evidence type="ECO:0000313" key="1">
    <source>
        <dbReference type="EMBL" id="OBY29926.1"/>
    </source>
</evidence>
<gene>
    <name evidence="1" type="ORF">ACT18_20340</name>
</gene>
<dbReference type="AlphaFoldDB" id="A0A1B8SB57"/>
<sequence>MPEGRLRVLVEQHAGGHQVTGDGLGGRLVEGAQFAAHLRSQLFGFDTVGKRRIVIARGGLLTGGPRWPRAAVTVPPWPGSLIPDRSGGPGRPALIAGFTSLLWTAAAASGSAPRLPPFATCSVVDH</sequence>
<proteinExistence type="predicted"/>
<reference evidence="1 2" key="1">
    <citation type="submission" date="2015-06" db="EMBL/GenBank/DDBJ databases">
        <title>Genome sequence of Mycobacterium kumamotonense strain Roo.</title>
        <authorList>
            <person name="Greninger A.L."/>
            <person name="Cunningham G."/>
            <person name="Miller S."/>
        </authorList>
    </citation>
    <scope>NUCLEOTIDE SEQUENCE [LARGE SCALE GENOMIC DNA]</scope>
    <source>
        <strain evidence="1 2">Roo</strain>
    </source>
</reference>
<protein>
    <submittedName>
        <fullName evidence="1">Uncharacterized protein</fullName>
    </submittedName>
</protein>
<organism evidence="1 2">
    <name type="scientific">Mycolicibacter kumamotonensis</name>
    <dbReference type="NCBI Taxonomy" id="354243"/>
    <lineage>
        <taxon>Bacteria</taxon>
        <taxon>Bacillati</taxon>
        <taxon>Actinomycetota</taxon>
        <taxon>Actinomycetes</taxon>
        <taxon>Mycobacteriales</taxon>
        <taxon>Mycobacteriaceae</taxon>
        <taxon>Mycolicibacter</taxon>
    </lineage>
</organism>
<dbReference type="Proteomes" id="UP000092668">
    <property type="component" value="Unassembled WGS sequence"/>
</dbReference>
<dbReference type="EMBL" id="LFOE01000044">
    <property type="protein sequence ID" value="OBY29926.1"/>
    <property type="molecule type" value="Genomic_DNA"/>
</dbReference>
<comment type="caution">
    <text evidence="1">The sequence shown here is derived from an EMBL/GenBank/DDBJ whole genome shotgun (WGS) entry which is preliminary data.</text>
</comment>
<name>A0A1B8SB57_9MYCO</name>
<keyword evidence="2" id="KW-1185">Reference proteome</keyword>
<evidence type="ECO:0000313" key="2">
    <source>
        <dbReference type="Proteomes" id="UP000092668"/>
    </source>
</evidence>
<accession>A0A1B8SB57</accession>